<name>A0A0C1R089_9BACT</name>
<dbReference type="Pfam" id="PF14332">
    <property type="entry name" value="DUF4388"/>
    <property type="match status" value="1"/>
</dbReference>
<dbReference type="SUPFAM" id="SSF160246">
    <property type="entry name" value="EspE N-terminal domain-like"/>
    <property type="match status" value="1"/>
</dbReference>
<gene>
    <name evidence="2" type="ORF">SE37_15350</name>
</gene>
<organism evidence="2 3">
    <name type="scientific">Geobacter soli</name>
    <dbReference type="NCBI Taxonomy" id="1510391"/>
    <lineage>
        <taxon>Bacteria</taxon>
        <taxon>Pseudomonadati</taxon>
        <taxon>Thermodesulfobacteriota</taxon>
        <taxon>Desulfuromonadia</taxon>
        <taxon>Geobacterales</taxon>
        <taxon>Geobacteraceae</taxon>
        <taxon>Geobacter</taxon>
    </lineage>
</organism>
<proteinExistence type="predicted"/>
<dbReference type="EMBL" id="JXBL01000001">
    <property type="protein sequence ID" value="KIE43901.1"/>
    <property type="molecule type" value="Genomic_DNA"/>
</dbReference>
<dbReference type="PANTHER" id="PTHR36304">
    <property type="entry name" value="DOMAIN GTPASE-ACTIVATING PROTEIN, PUTATIVE-RELATED-RELATED"/>
    <property type="match status" value="1"/>
</dbReference>
<dbReference type="Proteomes" id="UP000031433">
    <property type="component" value="Unassembled WGS sequence"/>
</dbReference>
<evidence type="ECO:0000313" key="2">
    <source>
        <dbReference type="EMBL" id="KIE43901.1"/>
    </source>
</evidence>
<sequence>MSFTGDLEHLSIVDVIQLLHATRKSGTLTVRGRKGESQLVFSGGYIISANHFDNSVRIGNILVEAGVISREVLDRALLEQQRAGEGRKPLVATLLEWGSVRKEDAYRGLEALIELTVVEILTLRRGTFDLDVNRVTVSDEYRYFPEKLHEEITLHTENVLMDALRIYDEKKRDGLLVEEEFAVGAPDLAGDETGDFSISADDLGLGALERIERKIPQVFLGLEDRSPSIQRTIQELGADLSDKEQEELFAFLGRLGNTAPAGGAPTLSAILFSPDDLFSYCVTTVCRQAGISVVTTSEEQDLAPLAEQLSSRGGQTTLILDSPASPGFPLPAEDAARLLRRVREHHPRLALIQLASPLEPAFALQALKDGAVAVFPRPVRDASGDTFLEDTLRLLDALPLYLRRRGSDGGEAALAQLGKAFMELRALREPPEIAQALLGTVAGTFERALTLIVREGELVVERSIGMGGDRAAGTPSSLGTRIPLDRPSVLRDAIEKRAAFYGETDDEIVKGHLFPTIGAPLHPTVILLPLVCGGKVIALIYGDFGHRGVAPVRTELLELVAGEAGLVLETALYRRKRERTVPEGTASDR</sequence>
<dbReference type="InterPro" id="IPR025497">
    <property type="entry name" value="PatA-like_N"/>
</dbReference>
<dbReference type="AlphaFoldDB" id="A0A0C1R089"/>
<evidence type="ECO:0000259" key="1">
    <source>
        <dbReference type="Pfam" id="PF14332"/>
    </source>
</evidence>
<protein>
    <recommendedName>
        <fullName evidence="1">PatA-like N-terminal domain-containing protein</fullName>
    </recommendedName>
</protein>
<dbReference type="PANTHER" id="PTHR36304:SF4">
    <property type="entry name" value="DUF4388 DOMAIN-CONTAINING PROTEIN"/>
    <property type="match status" value="1"/>
</dbReference>
<dbReference type="InterPro" id="IPR029016">
    <property type="entry name" value="GAF-like_dom_sf"/>
</dbReference>
<dbReference type="InterPro" id="IPR037257">
    <property type="entry name" value="T2SS_E_N_sf"/>
</dbReference>
<feature type="domain" description="PatA-like N-terminal" evidence="1">
    <location>
        <begin position="4"/>
        <end position="171"/>
    </location>
</feature>
<evidence type="ECO:0000313" key="3">
    <source>
        <dbReference type="Proteomes" id="UP000031433"/>
    </source>
</evidence>
<comment type="caution">
    <text evidence="2">The sequence shown here is derived from an EMBL/GenBank/DDBJ whole genome shotgun (WGS) entry which is preliminary data.</text>
</comment>
<accession>A0A0C1R089</accession>
<dbReference type="SUPFAM" id="SSF55781">
    <property type="entry name" value="GAF domain-like"/>
    <property type="match status" value="1"/>
</dbReference>
<keyword evidence="3" id="KW-1185">Reference proteome</keyword>
<reference evidence="2 3" key="1">
    <citation type="submission" date="2015-01" db="EMBL/GenBank/DDBJ databases">
        <title>Genome sequence of the anaerobic bacterium Geobacter soli GSS01, a dissimilatory Fe(III) reducer from soil.</title>
        <authorList>
            <person name="Yang G."/>
            <person name="Zhou S."/>
        </authorList>
    </citation>
    <scope>NUCLEOTIDE SEQUENCE [LARGE SCALE GENOMIC DNA]</scope>
    <source>
        <strain evidence="2 3">GSS01</strain>
    </source>
</reference>
<dbReference type="Gene3D" id="3.30.450.40">
    <property type="match status" value="1"/>
</dbReference>
<dbReference type="RefSeq" id="WP_039647772.1">
    <property type="nucleotide sequence ID" value="NZ_JXBL01000001.1"/>
</dbReference>